<organism evidence="10 11">
    <name type="scientific">Ceratodon purpureus</name>
    <name type="common">Fire moss</name>
    <name type="synonym">Dicranum purpureum</name>
    <dbReference type="NCBI Taxonomy" id="3225"/>
    <lineage>
        <taxon>Eukaryota</taxon>
        <taxon>Viridiplantae</taxon>
        <taxon>Streptophyta</taxon>
        <taxon>Embryophyta</taxon>
        <taxon>Bryophyta</taxon>
        <taxon>Bryophytina</taxon>
        <taxon>Bryopsida</taxon>
        <taxon>Dicranidae</taxon>
        <taxon>Pseudoditrichales</taxon>
        <taxon>Ditrichaceae</taxon>
        <taxon>Ceratodon</taxon>
    </lineage>
</organism>
<proteinExistence type="predicted"/>
<keyword evidence="11" id="KW-1185">Reference proteome</keyword>
<keyword evidence="3 9" id="KW-1133">Transmembrane helix</keyword>
<accession>A0A8T0G8V2</accession>
<reference evidence="10" key="1">
    <citation type="submission" date="2020-06" db="EMBL/GenBank/DDBJ databases">
        <title>WGS assembly of Ceratodon purpureus strain R40.</title>
        <authorList>
            <person name="Carey S.B."/>
            <person name="Jenkins J."/>
            <person name="Shu S."/>
            <person name="Lovell J.T."/>
            <person name="Sreedasyam A."/>
            <person name="Maumus F."/>
            <person name="Tiley G.P."/>
            <person name="Fernandez-Pozo N."/>
            <person name="Barry K."/>
            <person name="Chen C."/>
            <person name="Wang M."/>
            <person name="Lipzen A."/>
            <person name="Daum C."/>
            <person name="Saski C.A."/>
            <person name="Payton A.C."/>
            <person name="Mcbreen J.C."/>
            <person name="Conrad R.E."/>
            <person name="Kollar L.M."/>
            <person name="Olsson S."/>
            <person name="Huttunen S."/>
            <person name="Landis J.B."/>
            <person name="Wickett N.J."/>
            <person name="Johnson M.G."/>
            <person name="Rensing S.A."/>
            <person name="Grimwood J."/>
            <person name="Schmutz J."/>
            <person name="Mcdaniel S.F."/>
        </authorList>
    </citation>
    <scope>NUCLEOTIDE SEQUENCE</scope>
    <source>
        <strain evidence="10">R40</strain>
    </source>
</reference>
<keyword evidence="2 9" id="KW-0812">Transmembrane</keyword>
<evidence type="ECO:0000313" key="10">
    <source>
        <dbReference type="EMBL" id="KAG0553712.1"/>
    </source>
</evidence>
<gene>
    <name evidence="10" type="ORF">KC19_12G033300</name>
</gene>
<dbReference type="PANTHER" id="PTHR37761">
    <property type="entry name" value="OS09G0108400 PROTEIN"/>
    <property type="match status" value="1"/>
</dbReference>
<evidence type="ECO:0000256" key="8">
    <source>
        <dbReference type="SAM" id="MobiDB-lite"/>
    </source>
</evidence>
<evidence type="ECO:0000256" key="6">
    <source>
        <dbReference type="ARBA" id="ARBA00023136"/>
    </source>
</evidence>
<dbReference type="PANTHER" id="PTHR37761:SF2">
    <property type="entry name" value="OS09G0108400 PROTEIN"/>
    <property type="match status" value="1"/>
</dbReference>
<evidence type="ECO:0000256" key="4">
    <source>
        <dbReference type="ARBA" id="ARBA00023034"/>
    </source>
</evidence>
<sequence length="380" mass="41971">MAGLLAWAADVVGGNGTDMVERTLHLTPQQRQTISALDVRAAELQHSLQLLRQRMPPSDIAQRFPHLHADSLASHSTLALEKHAHAATVNQLQARAASLQAENANYAKVLAARQQHAREKTQEALQLASTLEEIEAAEESLKVELERLQYAVAERDNAAFSASSTEKGELQADGQRSDLSSGQDLSTPEEQGLQLIKVDLTRWESKVMRLEKEWEALQHNTSRTPSPAQREKELERRLRTLTEQLVTKQAQAESLTNERNALELRLEQVSEARRNLPAGDADLDFLKRNKIGRSSSGLSSQAATLALENASQRSAAMRQRGAKVTENVARVARTVDAFSMHAGSKLRKSMLLRTLTVSYVLGLHVVVFLILSSVSLGRLH</sequence>
<dbReference type="EMBL" id="CM026433">
    <property type="protein sequence ID" value="KAG0553712.1"/>
    <property type="molecule type" value="Genomic_DNA"/>
</dbReference>
<feature type="coiled-coil region" evidence="7">
    <location>
        <begin position="193"/>
        <end position="272"/>
    </location>
</feature>
<evidence type="ECO:0000256" key="7">
    <source>
        <dbReference type="SAM" id="Coils"/>
    </source>
</evidence>
<protein>
    <submittedName>
        <fullName evidence="10">Uncharacterized protein</fullName>
    </submittedName>
</protein>
<feature type="coiled-coil region" evidence="7">
    <location>
        <begin position="82"/>
        <end position="151"/>
    </location>
</feature>
<evidence type="ECO:0000313" key="11">
    <source>
        <dbReference type="Proteomes" id="UP000822688"/>
    </source>
</evidence>
<name>A0A8T0G8V2_CERPU</name>
<dbReference type="InterPro" id="IPR019177">
    <property type="entry name" value="Golgin_subfamily_A_member_5"/>
</dbReference>
<evidence type="ECO:0000256" key="1">
    <source>
        <dbReference type="ARBA" id="ARBA00004394"/>
    </source>
</evidence>
<dbReference type="Pfam" id="PF09787">
    <property type="entry name" value="Golgin_A5"/>
    <property type="match status" value="1"/>
</dbReference>
<evidence type="ECO:0000256" key="9">
    <source>
        <dbReference type="SAM" id="Phobius"/>
    </source>
</evidence>
<keyword evidence="6 9" id="KW-0472">Membrane</keyword>
<evidence type="ECO:0000256" key="3">
    <source>
        <dbReference type="ARBA" id="ARBA00022989"/>
    </source>
</evidence>
<comment type="subcellular location">
    <subcellularLocation>
        <location evidence="1">Golgi apparatus membrane</location>
    </subcellularLocation>
</comment>
<dbReference type="Proteomes" id="UP000822688">
    <property type="component" value="Chromosome 12"/>
</dbReference>
<feature type="transmembrane region" description="Helical" evidence="9">
    <location>
        <begin position="350"/>
        <end position="371"/>
    </location>
</feature>
<keyword evidence="4" id="KW-0333">Golgi apparatus</keyword>
<comment type="caution">
    <text evidence="10">The sequence shown here is derived from an EMBL/GenBank/DDBJ whole genome shotgun (WGS) entry which is preliminary data.</text>
</comment>
<evidence type="ECO:0000256" key="5">
    <source>
        <dbReference type="ARBA" id="ARBA00023054"/>
    </source>
</evidence>
<dbReference type="GO" id="GO:0007030">
    <property type="term" value="P:Golgi organization"/>
    <property type="evidence" value="ECO:0007669"/>
    <property type="project" value="InterPro"/>
</dbReference>
<dbReference type="AlphaFoldDB" id="A0A8T0G8V2"/>
<dbReference type="GO" id="GO:0000139">
    <property type="term" value="C:Golgi membrane"/>
    <property type="evidence" value="ECO:0007669"/>
    <property type="project" value="UniProtKB-SubCell"/>
</dbReference>
<keyword evidence="5 7" id="KW-0175">Coiled coil</keyword>
<feature type="compositionally biased region" description="Polar residues" evidence="8">
    <location>
        <begin position="177"/>
        <end position="189"/>
    </location>
</feature>
<feature type="region of interest" description="Disordered" evidence="8">
    <location>
        <begin position="159"/>
        <end position="190"/>
    </location>
</feature>
<evidence type="ECO:0000256" key="2">
    <source>
        <dbReference type="ARBA" id="ARBA00022692"/>
    </source>
</evidence>